<gene>
    <name evidence="3" type="ORF">BJG266_LOCUS18036</name>
    <name evidence="4" type="ORF">QVE165_LOCUS20444</name>
</gene>
<accession>A0A814JU96</accession>
<evidence type="ECO:0000313" key="5">
    <source>
        <dbReference type="Proteomes" id="UP000663832"/>
    </source>
</evidence>
<evidence type="ECO:0000256" key="1">
    <source>
        <dbReference type="SAM" id="SignalP"/>
    </source>
</evidence>
<feature type="chain" id="PRO_5035601924" description="YHYH domain-containing protein" evidence="1">
    <location>
        <begin position="25"/>
        <end position="440"/>
    </location>
</feature>
<evidence type="ECO:0000259" key="2">
    <source>
        <dbReference type="Pfam" id="PF14240"/>
    </source>
</evidence>
<evidence type="ECO:0000313" key="6">
    <source>
        <dbReference type="Proteomes" id="UP000663877"/>
    </source>
</evidence>
<proteinExistence type="predicted"/>
<organism evidence="3 6">
    <name type="scientific">Adineta steineri</name>
    <dbReference type="NCBI Taxonomy" id="433720"/>
    <lineage>
        <taxon>Eukaryota</taxon>
        <taxon>Metazoa</taxon>
        <taxon>Spiralia</taxon>
        <taxon>Gnathifera</taxon>
        <taxon>Rotifera</taxon>
        <taxon>Eurotatoria</taxon>
        <taxon>Bdelloidea</taxon>
        <taxon>Adinetida</taxon>
        <taxon>Adinetidae</taxon>
        <taxon>Adineta</taxon>
    </lineage>
</organism>
<reference evidence="3" key="1">
    <citation type="submission" date="2021-02" db="EMBL/GenBank/DDBJ databases">
        <authorList>
            <person name="Nowell W R."/>
        </authorList>
    </citation>
    <scope>NUCLEOTIDE SEQUENCE</scope>
</reference>
<dbReference type="EMBL" id="CAJNOM010000128">
    <property type="protein sequence ID" value="CAF1103692.1"/>
    <property type="molecule type" value="Genomic_DNA"/>
</dbReference>
<keyword evidence="1" id="KW-0732">Signal</keyword>
<dbReference type="AlphaFoldDB" id="A0A814JU96"/>
<comment type="caution">
    <text evidence="3">The sequence shown here is derived from an EMBL/GenBank/DDBJ whole genome shotgun (WGS) entry which is preliminary data.</text>
</comment>
<dbReference type="Proteomes" id="UP000663832">
    <property type="component" value="Unassembled WGS sequence"/>
</dbReference>
<dbReference type="InterPro" id="IPR025924">
    <property type="entry name" value="YHYH_dom"/>
</dbReference>
<evidence type="ECO:0000313" key="4">
    <source>
        <dbReference type="EMBL" id="CAF1103692.1"/>
    </source>
</evidence>
<evidence type="ECO:0000313" key="3">
    <source>
        <dbReference type="EMBL" id="CAF1040440.1"/>
    </source>
</evidence>
<feature type="signal peptide" evidence="1">
    <location>
        <begin position="1"/>
        <end position="24"/>
    </location>
</feature>
<dbReference type="OrthoDB" id="10036907at2759"/>
<feature type="domain" description="YHYH" evidence="2">
    <location>
        <begin position="168"/>
        <end position="281"/>
    </location>
</feature>
<protein>
    <recommendedName>
        <fullName evidence="2">YHYH domain-containing protein</fullName>
    </recommendedName>
</protein>
<dbReference type="Pfam" id="PF14240">
    <property type="entry name" value="YHYH"/>
    <property type="match status" value="1"/>
</dbReference>
<keyword evidence="5" id="KW-1185">Reference proteome</keyword>
<dbReference type="Proteomes" id="UP000663877">
    <property type="component" value="Unassembled WGS sequence"/>
</dbReference>
<name>A0A814JU96_9BILA</name>
<dbReference type="EMBL" id="CAJNOI010000090">
    <property type="protein sequence ID" value="CAF1040440.1"/>
    <property type="molecule type" value="Genomic_DNA"/>
</dbReference>
<sequence length="440" mass="46224">MIYQQLYCAFYVLLCMINLPNIQSTASNSLSDCQAVASQFRTTINYTASSITGTTGVNVSCSASGIVCPGTTINGVCVWQRKLSAVCRNASGVIKIRIQTNGLPPRCAAVPSSTFAELDVDFEVNFNPDVSINSLNLNLSTVASLSQTICTLTSMSSVPSASGYVNYGTTGLDTATGVAVDGVMMFTSDSANNYDPFFPPSGGTAETVDSCLAHCQAAGIYHYHIATGCQVNPPTGNITSCAAVSACNSNIATYSISSFSSYQTKTVIGVARDGHVIYGPYLSSGTRVTTGFDVCNGMFYDSIGNYAYFATSTYPYLVGCFGPGNYPSFGPNCTTNGVSTYNMSSYAISFLSSNTTNTTTASTTMVTNSTTASTTRVTNSTTMATNSTTASTTRVTNSTTASTTRVTNSTTVHHSASISGRINLDTGLILLLITAWIWLY</sequence>